<feature type="region of interest" description="Disordered" evidence="1">
    <location>
        <begin position="150"/>
        <end position="174"/>
    </location>
</feature>
<organism evidence="3 4">
    <name type="scientific">Fusarium acutatum</name>
    <dbReference type="NCBI Taxonomy" id="78861"/>
    <lineage>
        <taxon>Eukaryota</taxon>
        <taxon>Fungi</taxon>
        <taxon>Dikarya</taxon>
        <taxon>Ascomycota</taxon>
        <taxon>Pezizomycotina</taxon>
        <taxon>Sordariomycetes</taxon>
        <taxon>Hypocreomycetidae</taxon>
        <taxon>Hypocreales</taxon>
        <taxon>Nectriaceae</taxon>
        <taxon>Fusarium</taxon>
        <taxon>Fusarium fujikuroi species complex</taxon>
    </lineage>
</organism>
<dbReference type="OrthoDB" id="3547571at2759"/>
<evidence type="ECO:0000313" key="3">
    <source>
        <dbReference type="EMBL" id="KAF4422175.1"/>
    </source>
</evidence>
<keyword evidence="2" id="KW-1133">Transmembrane helix</keyword>
<keyword evidence="4" id="KW-1185">Reference proteome</keyword>
<feature type="transmembrane region" description="Helical" evidence="2">
    <location>
        <begin position="121"/>
        <end position="144"/>
    </location>
</feature>
<evidence type="ECO:0000256" key="1">
    <source>
        <dbReference type="SAM" id="MobiDB-lite"/>
    </source>
</evidence>
<keyword evidence="2" id="KW-0812">Transmembrane</keyword>
<evidence type="ECO:0000313" key="4">
    <source>
        <dbReference type="Proteomes" id="UP000536711"/>
    </source>
</evidence>
<name>A0A8H4JHC0_9HYPO</name>
<gene>
    <name evidence="3" type="ORF">FACUT_10716</name>
</gene>
<evidence type="ECO:0000256" key="2">
    <source>
        <dbReference type="SAM" id="Phobius"/>
    </source>
</evidence>
<protein>
    <submittedName>
        <fullName evidence="3">Uncharacterized protein</fullName>
    </submittedName>
</protein>
<proteinExistence type="predicted"/>
<sequence>MTFGHECTGGCGKTENPKFRMTSCKKVEYCSFAYLIMDEGHKYTYVASGAVAATDTYCITPKVSAFTKTVSQTTSTSETSKASNDTKAVIETSNTSSGSATEATAKVSDDNRSKLRSSTGAIVGGVVGGLDVLCGTAVAVIYLLRKSRAQKPETTPETGQEMIEAPGQTETDNGPKELVGSKPSGVPANRQTAELQGTLAPRRPGPVELPYDRVTRECRKISDRKRQFEIIIRKMKSSIQIPIRLMNDG</sequence>
<accession>A0A8H4JHC0</accession>
<feature type="compositionally biased region" description="Low complexity" evidence="1">
    <location>
        <begin position="72"/>
        <end position="83"/>
    </location>
</feature>
<keyword evidence="2" id="KW-0472">Membrane</keyword>
<dbReference type="Proteomes" id="UP000536711">
    <property type="component" value="Unassembled WGS sequence"/>
</dbReference>
<dbReference type="EMBL" id="JAADJF010000342">
    <property type="protein sequence ID" value="KAF4422175.1"/>
    <property type="molecule type" value="Genomic_DNA"/>
</dbReference>
<reference evidence="3 4" key="1">
    <citation type="submission" date="2020-01" db="EMBL/GenBank/DDBJ databases">
        <title>Identification and distribution of gene clusters putatively required for synthesis of sphingolipid metabolism inhibitors in phylogenetically diverse species of the filamentous fungus Fusarium.</title>
        <authorList>
            <person name="Kim H.-S."/>
            <person name="Busman M."/>
            <person name="Brown D.W."/>
            <person name="Divon H."/>
            <person name="Uhlig S."/>
            <person name="Proctor R.H."/>
        </authorList>
    </citation>
    <scope>NUCLEOTIDE SEQUENCE [LARGE SCALE GENOMIC DNA]</scope>
    <source>
        <strain evidence="3 4">NRRL 13308</strain>
    </source>
</reference>
<feature type="compositionally biased region" description="Polar residues" evidence="1">
    <location>
        <begin position="91"/>
        <end position="102"/>
    </location>
</feature>
<comment type="caution">
    <text evidence="3">The sequence shown here is derived from an EMBL/GenBank/DDBJ whole genome shotgun (WGS) entry which is preliminary data.</text>
</comment>
<dbReference type="AlphaFoldDB" id="A0A8H4JHC0"/>
<feature type="region of interest" description="Disordered" evidence="1">
    <location>
        <begin position="72"/>
        <end position="111"/>
    </location>
</feature>